<reference evidence="2 3" key="1">
    <citation type="submission" date="2019-02" db="EMBL/GenBank/DDBJ databases">
        <title>Prokaryotic population dynamics and viral predation in marine succession experiment using metagenomics: the confinement effect.</title>
        <authorList>
            <person name="Haro-Moreno J.M."/>
            <person name="Rodriguez-Valera F."/>
            <person name="Lopez-Perez M."/>
        </authorList>
    </citation>
    <scope>NUCLEOTIDE SEQUENCE [LARGE SCALE GENOMIC DNA]</scope>
    <source>
        <strain evidence="2">MED-G158</strain>
    </source>
</reference>
<proteinExistence type="predicted"/>
<protein>
    <submittedName>
        <fullName evidence="2">FxsA family protein</fullName>
    </submittedName>
</protein>
<sequence>MPIALIVFIVIPLVEMLVLFEVAEVIGGWQTLTLVVLTAVIGVQILKQQGLSTLLRANQRLQEGQLPAQEIVEGFMLAAAGAMLLTPGFITDTLGFLFLTGPVRRPLASRIVSTGMLKAMGSGQGGGQFWSHREYRRDADGNIYEGEYSRTDSEWLSDGKKGDSGDDPSMEK</sequence>
<evidence type="ECO:0000256" key="1">
    <source>
        <dbReference type="SAM" id="MobiDB-lite"/>
    </source>
</evidence>
<dbReference type="PANTHER" id="PTHR35335">
    <property type="entry name" value="UPF0716 PROTEIN FXSA"/>
    <property type="match status" value="1"/>
</dbReference>
<dbReference type="PANTHER" id="PTHR35335:SF1">
    <property type="entry name" value="UPF0716 PROTEIN FXSA"/>
    <property type="match status" value="1"/>
</dbReference>
<comment type="caution">
    <text evidence="2">The sequence shown here is derived from an EMBL/GenBank/DDBJ whole genome shotgun (WGS) entry which is preliminary data.</text>
</comment>
<dbReference type="EMBL" id="SHAH01000082">
    <property type="protein sequence ID" value="RZO74803.1"/>
    <property type="molecule type" value="Genomic_DNA"/>
</dbReference>
<accession>A0A520RX45</accession>
<feature type="region of interest" description="Disordered" evidence="1">
    <location>
        <begin position="151"/>
        <end position="172"/>
    </location>
</feature>
<evidence type="ECO:0000313" key="3">
    <source>
        <dbReference type="Proteomes" id="UP000320404"/>
    </source>
</evidence>
<dbReference type="Pfam" id="PF04186">
    <property type="entry name" value="FxsA"/>
    <property type="match status" value="1"/>
</dbReference>
<name>A0A520RX45_9GAMM</name>
<dbReference type="NCBIfam" id="NF008528">
    <property type="entry name" value="PRK11463.1-2"/>
    <property type="match status" value="1"/>
</dbReference>
<dbReference type="GO" id="GO:0016020">
    <property type="term" value="C:membrane"/>
    <property type="evidence" value="ECO:0007669"/>
    <property type="project" value="InterPro"/>
</dbReference>
<dbReference type="InterPro" id="IPR007313">
    <property type="entry name" value="FxsA"/>
</dbReference>
<organism evidence="2 3">
    <name type="scientific">OM182 bacterium</name>
    <dbReference type="NCBI Taxonomy" id="2510334"/>
    <lineage>
        <taxon>Bacteria</taxon>
        <taxon>Pseudomonadati</taxon>
        <taxon>Pseudomonadota</taxon>
        <taxon>Gammaproteobacteria</taxon>
        <taxon>OMG group</taxon>
        <taxon>OM182 clade</taxon>
    </lineage>
</organism>
<dbReference type="AlphaFoldDB" id="A0A520RX45"/>
<dbReference type="Proteomes" id="UP000320404">
    <property type="component" value="Unassembled WGS sequence"/>
</dbReference>
<gene>
    <name evidence="2" type="ORF">EVA69_05270</name>
</gene>
<evidence type="ECO:0000313" key="2">
    <source>
        <dbReference type="EMBL" id="RZO74803.1"/>
    </source>
</evidence>